<proteinExistence type="predicted"/>
<comment type="caution">
    <text evidence="10">The sequence shown here is derived from an EMBL/GenBank/DDBJ whole genome shotgun (WGS) entry which is preliminary data.</text>
</comment>
<dbReference type="OrthoDB" id="8947436at2759"/>
<dbReference type="AlphaFoldDB" id="A0A8T1SXV1"/>
<dbReference type="GO" id="GO:0016779">
    <property type="term" value="F:nucleotidyltransferase activity"/>
    <property type="evidence" value="ECO:0007669"/>
    <property type="project" value="UniProtKB-KW"/>
</dbReference>
<evidence type="ECO:0000259" key="8">
    <source>
        <dbReference type="PROSITE" id="PS50879"/>
    </source>
</evidence>
<dbReference type="EMBL" id="JAHGAV010000076">
    <property type="protein sequence ID" value="KAG6933345.1"/>
    <property type="molecule type" value="Genomic_DNA"/>
</dbReference>
<dbReference type="CDD" id="cd09273">
    <property type="entry name" value="RNase_HI_RT_Bel"/>
    <property type="match status" value="1"/>
</dbReference>
<dbReference type="InterPro" id="IPR043128">
    <property type="entry name" value="Rev_trsase/Diguanyl_cyclase"/>
</dbReference>
<dbReference type="InterPro" id="IPR001584">
    <property type="entry name" value="Integrase_cat-core"/>
</dbReference>
<evidence type="ECO:0000256" key="5">
    <source>
        <dbReference type="ARBA" id="ARBA00022801"/>
    </source>
</evidence>
<evidence type="ECO:0000256" key="7">
    <source>
        <dbReference type="ARBA" id="ARBA00039658"/>
    </source>
</evidence>
<evidence type="ECO:0000256" key="3">
    <source>
        <dbReference type="ARBA" id="ARBA00022722"/>
    </source>
</evidence>
<dbReference type="InterPro" id="IPR012337">
    <property type="entry name" value="RNaseH-like_sf"/>
</dbReference>
<keyword evidence="1" id="KW-0808">Transferase</keyword>
<dbReference type="Pfam" id="PF17921">
    <property type="entry name" value="Integrase_H2C2"/>
    <property type="match status" value="1"/>
</dbReference>
<evidence type="ECO:0000313" key="10">
    <source>
        <dbReference type="EMBL" id="KAG6933345.1"/>
    </source>
</evidence>
<dbReference type="PROSITE" id="PS50994">
    <property type="entry name" value="INTEGRASE"/>
    <property type="match status" value="1"/>
</dbReference>
<feature type="domain" description="RNase H type-1" evidence="8">
    <location>
        <begin position="289"/>
        <end position="435"/>
    </location>
</feature>
<dbReference type="InterPro" id="IPR041588">
    <property type="entry name" value="Integrase_H2C2"/>
</dbReference>
<dbReference type="InterPro" id="IPR040643">
    <property type="entry name" value="MLVIN_C"/>
</dbReference>
<evidence type="ECO:0000259" key="9">
    <source>
        <dbReference type="PROSITE" id="PS50994"/>
    </source>
</evidence>
<dbReference type="Pfam" id="PF17919">
    <property type="entry name" value="RT_RNaseH_2"/>
    <property type="match status" value="1"/>
</dbReference>
<accession>A0A8T1SXV1</accession>
<dbReference type="InterPro" id="IPR050951">
    <property type="entry name" value="Retrovirus_Pol_polyprotein"/>
</dbReference>
<dbReference type="Gene3D" id="1.10.340.70">
    <property type="match status" value="1"/>
</dbReference>
<dbReference type="InterPro" id="IPR041577">
    <property type="entry name" value="RT_RNaseH_2"/>
</dbReference>
<dbReference type="PROSITE" id="PS50879">
    <property type="entry name" value="RNASE_H_1"/>
    <property type="match status" value="1"/>
</dbReference>
<dbReference type="GO" id="GO:0015074">
    <property type="term" value="P:DNA integration"/>
    <property type="evidence" value="ECO:0007669"/>
    <property type="project" value="InterPro"/>
</dbReference>
<dbReference type="InterPro" id="IPR002156">
    <property type="entry name" value="RNaseH_domain"/>
</dbReference>
<keyword evidence="2" id="KW-0548">Nucleotidyltransferase</keyword>
<keyword evidence="3" id="KW-0540">Nuclease</keyword>
<keyword evidence="4" id="KW-0255">Endonuclease</keyword>
<gene>
    <name evidence="10" type="ORF">G0U57_019322</name>
</gene>
<evidence type="ECO:0000256" key="4">
    <source>
        <dbReference type="ARBA" id="ARBA00022759"/>
    </source>
</evidence>
<dbReference type="PANTHER" id="PTHR37984:SF5">
    <property type="entry name" value="PROTEIN NYNRIN-LIKE"/>
    <property type="match status" value="1"/>
</dbReference>
<keyword evidence="6" id="KW-0511">Multifunctional enzyme</keyword>
<organism evidence="10 11">
    <name type="scientific">Chelydra serpentina</name>
    <name type="common">Snapping turtle</name>
    <name type="synonym">Testudo serpentina</name>
    <dbReference type="NCBI Taxonomy" id="8475"/>
    <lineage>
        <taxon>Eukaryota</taxon>
        <taxon>Metazoa</taxon>
        <taxon>Chordata</taxon>
        <taxon>Craniata</taxon>
        <taxon>Vertebrata</taxon>
        <taxon>Euteleostomi</taxon>
        <taxon>Archelosauria</taxon>
        <taxon>Testudinata</taxon>
        <taxon>Testudines</taxon>
        <taxon>Cryptodira</taxon>
        <taxon>Durocryptodira</taxon>
        <taxon>Americhelydia</taxon>
        <taxon>Chelydroidea</taxon>
        <taxon>Chelydridae</taxon>
        <taxon>Chelydra</taxon>
    </lineage>
</organism>
<reference evidence="10 11" key="1">
    <citation type="journal article" date="2020" name="G3 (Bethesda)">
        <title>Draft Genome of the Common Snapping Turtle, Chelydra serpentina, a Model for Phenotypic Plasticity in Reptiles.</title>
        <authorList>
            <person name="Das D."/>
            <person name="Singh S.K."/>
            <person name="Bierstedt J."/>
            <person name="Erickson A."/>
            <person name="Galli G.L.J."/>
            <person name="Crossley D.A. 2nd"/>
            <person name="Rhen T."/>
        </authorList>
    </citation>
    <scope>NUCLEOTIDE SEQUENCE [LARGE SCALE GENOMIC DNA]</scope>
    <source>
        <strain evidence="10">KW</strain>
    </source>
</reference>
<evidence type="ECO:0000256" key="1">
    <source>
        <dbReference type="ARBA" id="ARBA00022679"/>
    </source>
</evidence>
<dbReference type="Gene3D" id="3.30.420.10">
    <property type="entry name" value="Ribonuclease H-like superfamily/Ribonuclease H"/>
    <property type="match status" value="2"/>
</dbReference>
<sequence>NRVEAALRIDGKALLLYLHARGHKVDPNKIQWVSQKVRYLGFLLTPEGRQMDPVRIKTIQNCPLPNTKKQLRGFLGLIGFCRPWLPSCGELSKPLHRLTTNLAPDPLQWSPDTIQAFQLLKDSVASSMSLRPPNYNKPFHLFVHERGGIASGVLTQLSGPHHFPLAFYSQQIDPVAQGTPSCTRTLAAAALLITKAKSLTLGHFTTVWTSHALSALLRRGTTQVFSAHRQQQLEAELLEDTNLIFERCGPLNPATLLPDLPVLQDQHDCVEVVYSILQIRDNLFDVPLDNPDCILFSDGSSFYVDGKHFTGYAVTSEWDIQEAASLPGNWGAQAAELYALARACQLAAGKTVTIFTDSKYAFGVLHCHIHLWKFRGFQTAAGNPIQHLPLVHKLLDALQEPSVLAVVHCRAHTKDDNPVTRGNALADASAKTAAVLPLAMPTLAIAASSFTPPHPVPVPAAELQLWESLGATLVKGTWLMPDGRACLPRSTYPVAVRWHHDKGGHYGTHALVDTIARFWYAPGIQPYCLPIVKACSTCQRNGPAPPLNKIKGGRPPPAAPFQHLQIDFADMPKAFGKKHLLVLVCPLTSWVEAFPTANCTAATVAKILLRDIVPRFGIPLVLDSDRGPHFTGHVLGRLEQGLGISHSFHTPYHPQSSGKVERMNRELKFTLAKYCQETGLKWPQVLPLVLFHLRTRPTRVLGLFPFELLYGHPPFKGGALPRADVSLLGGDHMTACQFLSLQARLRTLWKASQFSQTMPLEEQIHPFQPGDFVWAKKFVRGDTLQPRFTGPHQVLLTTQTAVFLEGRKSWIHHSHVKPAVVDHSDGPAALATTEDTASDQWTSLPLSDIRLKLTRQK</sequence>
<dbReference type="Gene3D" id="2.30.30.850">
    <property type="match status" value="1"/>
</dbReference>
<dbReference type="Gene3D" id="3.30.70.270">
    <property type="match status" value="1"/>
</dbReference>
<evidence type="ECO:0000256" key="6">
    <source>
        <dbReference type="ARBA" id="ARBA00023268"/>
    </source>
</evidence>
<dbReference type="InterPro" id="IPR043502">
    <property type="entry name" value="DNA/RNA_pol_sf"/>
</dbReference>
<protein>
    <recommendedName>
        <fullName evidence="7">Gypsy retrotransposon integrase-like protein 1</fullName>
    </recommendedName>
</protein>
<evidence type="ECO:0000313" key="11">
    <source>
        <dbReference type="Proteomes" id="UP000765507"/>
    </source>
</evidence>
<dbReference type="Proteomes" id="UP000765507">
    <property type="component" value="Unassembled WGS sequence"/>
</dbReference>
<keyword evidence="11" id="KW-1185">Reference proteome</keyword>
<evidence type="ECO:0000256" key="2">
    <source>
        <dbReference type="ARBA" id="ARBA00022695"/>
    </source>
</evidence>
<dbReference type="Pfam" id="PF18697">
    <property type="entry name" value="MLVIN_C"/>
    <property type="match status" value="1"/>
</dbReference>
<dbReference type="Pfam" id="PF00665">
    <property type="entry name" value="rve"/>
    <property type="match status" value="1"/>
</dbReference>
<dbReference type="Pfam" id="PF00075">
    <property type="entry name" value="RNase_H"/>
    <property type="match status" value="1"/>
</dbReference>
<dbReference type="SUPFAM" id="SSF56672">
    <property type="entry name" value="DNA/RNA polymerases"/>
    <property type="match status" value="1"/>
</dbReference>
<dbReference type="Gene3D" id="3.10.20.370">
    <property type="match status" value="1"/>
</dbReference>
<dbReference type="SUPFAM" id="SSF53098">
    <property type="entry name" value="Ribonuclease H-like"/>
    <property type="match status" value="2"/>
</dbReference>
<name>A0A8T1SXV1_CHESE</name>
<dbReference type="GO" id="GO:0003676">
    <property type="term" value="F:nucleic acid binding"/>
    <property type="evidence" value="ECO:0007669"/>
    <property type="project" value="InterPro"/>
</dbReference>
<dbReference type="InterPro" id="IPR036397">
    <property type="entry name" value="RNaseH_sf"/>
</dbReference>
<feature type="domain" description="Integrase catalytic" evidence="9">
    <location>
        <begin position="556"/>
        <end position="713"/>
    </location>
</feature>
<feature type="non-terminal residue" evidence="10">
    <location>
        <position position="1"/>
    </location>
</feature>
<dbReference type="PANTHER" id="PTHR37984">
    <property type="entry name" value="PROTEIN CBG26694"/>
    <property type="match status" value="1"/>
</dbReference>
<dbReference type="GO" id="GO:0004523">
    <property type="term" value="F:RNA-DNA hybrid ribonuclease activity"/>
    <property type="evidence" value="ECO:0007669"/>
    <property type="project" value="InterPro"/>
</dbReference>
<keyword evidence="5" id="KW-0378">Hydrolase</keyword>